<reference evidence="5 6" key="1">
    <citation type="submission" date="2019-05" db="EMBL/GenBank/DDBJ databases">
        <title>Emergence of the Ug99 lineage of the wheat stem rust pathogen through somatic hybridization.</title>
        <authorList>
            <person name="Li F."/>
            <person name="Upadhyaya N.M."/>
            <person name="Sperschneider J."/>
            <person name="Matny O."/>
            <person name="Nguyen-Phuc H."/>
            <person name="Mago R."/>
            <person name="Raley C."/>
            <person name="Miller M.E."/>
            <person name="Silverstein K.A.T."/>
            <person name="Henningsen E."/>
            <person name="Hirsch C.D."/>
            <person name="Visser B."/>
            <person name="Pretorius Z.A."/>
            <person name="Steffenson B.J."/>
            <person name="Schwessinger B."/>
            <person name="Dodds P.N."/>
            <person name="Figueroa M."/>
        </authorList>
    </citation>
    <scope>NUCLEOTIDE SEQUENCE [LARGE SCALE GENOMIC DNA]</scope>
    <source>
        <strain evidence="3">21-0</strain>
        <strain evidence="4 6">Ug99</strain>
    </source>
</reference>
<dbReference type="EMBL" id="VDEP01000408">
    <property type="protein sequence ID" value="KAA1087997.1"/>
    <property type="molecule type" value="Genomic_DNA"/>
</dbReference>
<evidence type="ECO:0000313" key="5">
    <source>
        <dbReference type="Proteomes" id="UP000324748"/>
    </source>
</evidence>
<feature type="compositionally biased region" description="Low complexity" evidence="1">
    <location>
        <begin position="507"/>
        <end position="522"/>
    </location>
</feature>
<feature type="compositionally biased region" description="Acidic residues" evidence="1">
    <location>
        <begin position="584"/>
        <end position="595"/>
    </location>
</feature>
<dbReference type="Proteomes" id="UP000325313">
    <property type="component" value="Unassembled WGS sequence"/>
</dbReference>
<feature type="compositionally biased region" description="Low complexity" evidence="1">
    <location>
        <begin position="29"/>
        <end position="52"/>
    </location>
</feature>
<dbReference type="Proteomes" id="UP000324748">
    <property type="component" value="Unassembled WGS sequence"/>
</dbReference>
<comment type="caution">
    <text evidence="3">The sequence shown here is derived from an EMBL/GenBank/DDBJ whole genome shotgun (WGS) entry which is preliminary data.</text>
</comment>
<feature type="transmembrane region" description="Helical" evidence="2">
    <location>
        <begin position="118"/>
        <end position="137"/>
    </location>
</feature>
<feature type="compositionally biased region" description="Polar residues" evidence="1">
    <location>
        <begin position="465"/>
        <end position="475"/>
    </location>
</feature>
<feature type="compositionally biased region" description="Basic and acidic residues" evidence="1">
    <location>
        <begin position="523"/>
        <end position="533"/>
    </location>
</feature>
<feature type="region of interest" description="Disordered" evidence="1">
    <location>
        <begin position="400"/>
        <end position="602"/>
    </location>
</feature>
<keyword evidence="2" id="KW-1133">Transmembrane helix</keyword>
<feature type="compositionally biased region" description="Low complexity" evidence="1">
    <location>
        <begin position="96"/>
        <end position="105"/>
    </location>
</feature>
<gene>
    <name evidence="3" type="ORF">PGT21_014672</name>
    <name evidence="4" type="ORF">PGTUg99_016289</name>
</gene>
<accession>A0A5B0N0M4</accession>
<evidence type="ECO:0000313" key="6">
    <source>
        <dbReference type="Proteomes" id="UP000325313"/>
    </source>
</evidence>
<protein>
    <submittedName>
        <fullName evidence="3">Uncharacterized protein</fullName>
    </submittedName>
</protein>
<keyword evidence="2" id="KW-0472">Membrane</keyword>
<sequence length="976" mass="110261">MVSLLPPTATSTKQNRRLSRDCKLNTKPTSTSWTASIGSSSSSDHQPVPSSPTKKIKLAHLPDFSHQKMTLKNPNQQQQQQPPLPSNKRKLKPKKPSSNTPSSTKRTLKKKKSSTSRWISFLLQVLICYILLAYFYFCPKDPSTNPTICRNLAELHWKLAPHLSPYLERFDAEIRSPLRARVDRKLRPIYDQYLGPAWTDHLYPQLSRTWDLSQEYLQRSGLPLQASKLTTLYLAPIRDHVAQRYRQKLLPRLRFLAAQSRQAYSTLTHSALVRTLKTDYLPLLNRFLHHNILRPLRQSVLPNLLNFYQIHLHPHLISLARSSYQTLFIHDNPLKNQLKTLKLTYRNRLLRPVKALHSIYVKPQIRKIVLKLNEYNHNRNSSSPVINTTTTSPIVHQEKVDHQPIPPPVDDDQHHHASALPSSSSATADDDREIPAPSSSLSGADDEDLVQPVIEPVREQEQDKVQATSTDTSPIHAQEQEESESIVEQVSLDHLRSAVEEDDEPASSSPLDTCSPPSSSSPSDDHDLDHDQVESDVGVEESELLPEEIEDDNLTVDVDEFMNEIDDELASTTSSSAPTPESTEPQEGEGEEEEEGGARGRHGPAEIAAQRRDLEALSAELLAKIRETEATQIPALIELLNAKRSAERVSELDELVDREKKPEAIQKEMTRLLERVVKWFDRAETKLGSVLSQQAPEDPGMAKNTIDEQIVQADLVRNKALQKVHQRLISVYLLQLARFKQAQLRLETAQVFEPLWNPVGLFFDTNVARLGHGLTWLSDVTYHDWAVYNRINREVALVKRKLESIMVNGTIPSSSSSSTTVTVSDRAEEPEDPELEDDPTNPDDNEADGDGDGEERKEEQGQEEMIKQRLIRPSFYREIEATEALVDRIHRRFQADLDARYRRFLGRLNQLGRAALAPHLEDPLVEQNQDEEEGGSVGSGRTGEAQSTEPVGSALKTDHPTQAAQTPINHADRDEL</sequence>
<dbReference type="EMBL" id="VSWC01000119">
    <property type="protein sequence ID" value="KAA1082791.1"/>
    <property type="molecule type" value="Genomic_DNA"/>
</dbReference>
<proteinExistence type="predicted"/>
<dbReference type="OrthoDB" id="2505725at2759"/>
<feature type="compositionally biased region" description="Acidic residues" evidence="1">
    <location>
        <begin position="828"/>
        <end position="853"/>
    </location>
</feature>
<evidence type="ECO:0000256" key="1">
    <source>
        <dbReference type="SAM" id="MobiDB-lite"/>
    </source>
</evidence>
<feature type="region of interest" description="Disordered" evidence="1">
    <location>
        <begin position="809"/>
        <end position="869"/>
    </location>
</feature>
<feature type="compositionally biased region" description="Basic and acidic residues" evidence="1">
    <location>
        <begin position="854"/>
        <end position="867"/>
    </location>
</feature>
<feature type="compositionally biased region" description="Acidic residues" evidence="1">
    <location>
        <begin position="537"/>
        <end position="569"/>
    </location>
</feature>
<feature type="compositionally biased region" description="Low complexity" evidence="1">
    <location>
        <begin position="813"/>
        <end position="824"/>
    </location>
</feature>
<feature type="region of interest" description="Disordered" evidence="1">
    <location>
        <begin position="919"/>
        <end position="976"/>
    </location>
</feature>
<name>A0A5B0N0M4_PUCGR</name>
<feature type="region of interest" description="Disordered" evidence="1">
    <location>
        <begin position="70"/>
        <end position="111"/>
    </location>
</feature>
<keyword evidence="2" id="KW-0812">Transmembrane</keyword>
<feature type="region of interest" description="Disordered" evidence="1">
    <location>
        <begin position="1"/>
        <end position="55"/>
    </location>
</feature>
<feature type="compositionally biased region" description="Low complexity" evidence="1">
    <location>
        <begin position="418"/>
        <end position="427"/>
    </location>
</feature>
<evidence type="ECO:0000313" key="4">
    <source>
        <dbReference type="EMBL" id="KAA1087997.1"/>
    </source>
</evidence>
<evidence type="ECO:0000313" key="3">
    <source>
        <dbReference type="EMBL" id="KAA1082791.1"/>
    </source>
</evidence>
<dbReference type="AlphaFoldDB" id="A0A5B0N0M4"/>
<organism evidence="3 5">
    <name type="scientific">Puccinia graminis f. sp. tritici</name>
    <dbReference type="NCBI Taxonomy" id="56615"/>
    <lineage>
        <taxon>Eukaryota</taxon>
        <taxon>Fungi</taxon>
        <taxon>Dikarya</taxon>
        <taxon>Basidiomycota</taxon>
        <taxon>Pucciniomycotina</taxon>
        <taxon>Pucciniomycetes</taxon>
        <taxon>Pucciniales</taxon>
        <taxon>Pucciniaceae</taxon>
        <taxon>Puccinia</taxon>
    </lineage>
</organism>
<evidence type="ECO:0000256" key="2">
    <source>
        <dbReference type="SAM" id="Phobius"/>
    </source>
</evidence>
<keyword evidence="5" id="KW-1185">Reference proteome</keyword>
<feature type="compositionally biased region" description="Low complexity" evidence="1">
    <location>
        <begin position="570"/>
        <end position="583"/>
    </location>
</feature>